<evidence type="ECO:0000259" key="1">
    <source>
        <dbReference type="Pfam" id="PF14734"/>
    </source>
</evidence>
<accession>A0A2V4AD10</accession>
<dbReference type="EMBL" id="QFLI01000002">
    <property type="protein sequence ID" value="PXY01894.1"/>
    <property type="molecule type" value="Genomic_DNA"/>
</dbReference>
<dbReference type="InterPro" id="IPR049893">
    <property type="entry name" value="Bvu_2165-like_IHF-HU-DNA_bdg"/>
</dbReference>
<evidence type="ECO:0000313" key="3">
    <source>
        <dbReference type="EMBL" id="PXY01894.1"/>
    </source>
</evidence>
<dbReference type="InterPro" id="IPR027824">
    <property type="entry name" value="DUF4469"/>
</dbReference>
<protein>
    <submittedName>
        <fullName evidence="3">Uncharacterized protein</fullName>
    </submittedName>
</protein>
<dbReference type="Pfam" id="PF14734">
    <property type="entry name" value="DUF4469"/>
    <property type="match status" value="1"/>
</dbReference>
<comment type="caution">
    <text evidence="3">The sequence shown here is derived from an EMBL/GenBank/DDBJ whole genome shotgun (WGS) entry which is preliminary data.</text>
</comment>
<proteinExistence type="predicted"/>
<name>A0A2V4AD10_9BACT</name>
<sequence length="232" mass="26863">MIPYYLQKNPFNKDAKKYIGKAVLMEKLDAKEIISLCAARGNKIPEYMVESVLKRFEEVIEEALKKGIAINTPIINIAPSLTGTFDGKHDKFDKNRHQLHFRVSEGKFLKRLAEESELFKVVPPNSFVQIHSVKSLSSPTEEYQFEAGSILELKGKSLKYDRQDKQQGIFLINEESQKEFRMELTIKSTKSYQMFQIPLDIEKGSYMLEIRCLPPRYTSIRLGRFYKAISII</sequence>
<dbReference type="OrthoDB" id="1115271at2"/>
<organism evidence="3 4">
    <name type="scientific">Marinifilum breve</name>
    <dbReference type="NCBI Taxonomy" id="2184082"/>
    <lineage>
        <taxon>Bacteria</taxon>
        <taxon>Pseudomonadati</taxon>
        <taxon>Bacteroidota</taxon>
        <taxon>Bacteroidia</taxon>
        <taxon>Marinilabiliales</taxon>
        <taxon>Marinifilaceae</taxon>
    </lineage>
</organism>
<feature type="domain" description="DUF4469" evidence="1">
    <location>
        <begin position="129"/>
        <end position="211"/>
    </location>
</feature>
<dbReference type="Pfam" id="PF14848">
    <property type="entry name" value="HU-DNA_bdg"/>
    <property type="match status" value="1"/>
</dbReference>
<dbReference type="Proteomes" id="UP000248079">
    <property type="component" value="Unassembled WGS sequence"/>
</dbReference>
<feature type="domain" description="Bvu-2165-like IHF-HU-like DNA-binding" evidence="2">
    <location>
        <begin position="1"/>
        <end position="114"/>
    </location>
</feature>
<evidence type="ECO:0000259" key="2">
    <source>
        <dbReference type="Pfam" id="PF14848"/>
    </source>
</evidence>
<keyword evidence="4" id="KW-1185">Reference proteome</keyword>
<gene>
    <name evidence="3" type="ORF">DF185_04400</name>
</gene>
<dbReference type="Gene3D" id="2.70.50.70">
    <property type="match status" value="1"/>
</dbReference>
<reference evidence="3 4" key="1">
    <citation type="submission" date="2018-05" db="EMBL/GenBank/DDBJ databases">
        <title>Marinifilum breve JC075T sp. nov., a marine bacterium isolated from Yongle Blue Hole in the South China Sea.</title>
        <authorList>
            <person name="Fu T."/>
        </authorList>
    </citation>
    <scope>NUCLEOTIDE SEQUENCE [LARGE SCALE GENOMIC DNA]</scope>
    <source>
        <strain evidence="3 4">JC075</strain>
    </source>
</reference>
<evidence type="ECO:0000313" key="4">
    <source>
        <dbReference type="Proteomes" id="UP000248079"/>
    </source>
</evidence>
<dbReference type="RefSeq" id="WP_110359531.1">
    <property type="nucleotide sequence ID" value="NZ_QFLI01000002.1"/>
</dbReference>
<dbReference type="AlphaFoldDB" id="A0A2V4AD10"/>